<dbReference type="AlphaFoldDB" id="A0A1Z5JLI8"/>
<dbReference type="EMBL" id="BDSP01000084">
    <property type="protein sequence ID" value="GAX14849.1"/>
    <property type="molecule type" value="Genomic_DNA"/>
</dbReference>
<dbReference type="CDD" id="cd10032">
    <property type="entry name" value="UDG-F6_HDG"/>
    <property type="match status" value="1"/>
</dbReference>
<keyword evidence="2" id="KW-1185">Reference proteome</keyword>
<evidence type="ECO:0000313" key="1">
    <source>
        <dbReference type="EMBL" id="GAX14849.1"/>
    </source>
</evidence>
<reference evidence="1 2" key="1">
    <citation type="journal article" date="2015" name="Plant Cell">
        <title>Oil accumulation by the oleaginous diatom Fistulifera solaris as revealed by the genome and transcriptome.</title>
        <authorList>
            <person name="Tanaka T."/>
            <person name="Maeda Y."/>
            <person name="Veluchamy A."/>
            <person name="Tanaka M."/>
            <person name="Abida H."/>
            <person name="Marechal E."/>
            <person name="Bowler C."/>
            <person name="Muto M."/>
            <person name="Sunaga Y."/>
            <person name="Tanaka M."/>
            <person name="Yoshino T."/>
            <person name="Taniguchi T."/>
            <person name="Fukuda Y."/>
            <person name="Nemoto M."/>
            <person name="Matsumoto M."/>
            <person name="Wong P.S."/>
            <person name="Aburatani S."/>
            <person name="Fujibuchi W."/>
        </authorList>
    </citation>
    <scope>NUCLEOTIDE SEQUENCE [LARGE SCALE GENOMIC DNA]</scope>
    <source>
        <strain evidence="1 2">JPCC DA0580</strain>
    </source>
</reference>
<dbReference type="InParanoid" id="A0A1Z5JLI8"/>
<dbReference type="Proteomes" id="UP000198406">
    <property type="component" value="Unassembled WGS sequence"/>
</dbReference>
<evidence type="ECO:0008006" key="3">
    <source>
        <dbReference type="Google" id="ProtNLM"/>
    </source>
</evidence>
<dbReference type="SUPFAM" id="SSF52141">
    <property type="entry name" value="Uracil-DNA glycosylase-like"/>
    <property type="match status" value="1"/>
</dbReference>
<evidence type="ECO:0000313" key="2">
    <source>
        <dbReference type="Proteomes" id="UP000198406"/>
    </source>
</evidence>
<proteinExistence type="predicted"/>
<protein>
    <recommendedName>
        <fullName evidence="3">Uracil-DNA glycosylase-like domain-containing protein</fullName>
    </recommendedName>
</protein>
<gene>
    <name evidence="1" type="ORF">FisN_29Lh057</name>
</gene>
<name>A0A1Z5JLI8_FISSO</name>
<dbReference type="InterPro" id="IPR036895">
    <property type="entry name" value="Uracil-DNA_glycosylase-like_sf"/>
</dbReference>
<dbReference type="Gene3D" id="3.40.470.10">
    <property type="entry name" value="Uracil-DNA glycosylase-like domain"/>
    <property type="match status" value="1"/>
</dbReference>
<dbReference type="OrthoDB" id="45157at2759"/>
<comment type="caution">
    <text evidence="1">The sequence shown here is derived from an EMBL/GenBank/DDBJ whole genome shotgun (WGS) entry which is preliminary data.</text>
</comment>
<sequence>MLCAAAYLTLSQQGAALRAPSRSIAKRQASASKSTDKSKYFFNKNKKSNAEVISEVPVARTSSFSAMWAGQVDSLPNIEPHTLILGTHPSTTSLKQQQYYAHPVNAFWWIAGDCLGFRRDTGISPSSGQPYALAKSLRYENVLPYEEQMNLLLANGFCLWDVVHSCERKGSLDQNIRNEVVNPIREFCDEHPSIQRVVLANGSTTASLFKKYFKDWLTSGVFKAGEDEFSQRAFGKSVLPEPLLRETEPRIIIISAISVSPAAAKFTYEQKRDFWQVNVYQPGLADRR</sequence>
<organism evidence="1 2">
    <name type="scientific">Fistulifera solaris</name>
    <name type="common">Oleaginous diatom</name>
    <dbReference type="NCBI Taxonomy" id="1519565"/>
    <lineage>
        <taxon>Eukaryota</taxon>
        <taxon>Sar</taxon>
        <taxon>Stramenopiles</taxon>
        <taxon>Ochrophyta</taxon>
        <taxon>Bacillariophyta</taxon>
        <taxon>Bacillariophyceae</taxon>
        <taxon>Bacillariophycidae</taxon>
        <taxon>Naviculales</taxon>
        <taxon>Naviculaceae</taxon>
        <taxon>Fistulifera</taxon>
    </lineage>
</organism>
<accession>A0A1Z5JLI8</accession>